<evidence type="ECO:0000256" key="9">
    <source>
        <dbReference type="ARBA" id="ARBA00022833"/>
    </source>
</evidence>
<dbReference type="Pfam" id="PF13639">
    <property type="entry name" value="zf-RING_2"/>
    <property type="match status" value="1"/>
</dbReference>
<dbReference type="GO" id="GO:0061630">
    <property type="term" value="F:ubiquitin protein ligase activity"/>
    <property type="evidence" value="ECO:0007669"/>
    <property type="project" value="UniProtKB-EC"/>
</dbReference>
<feature type="transmembrane region" description="Helical" evidence="14">
    <location>
        <begin position="195"/>
        <end position="226"/>
    </location>
</feature>
<protein>
    <recommendedName>
        <fullName evidence="3">RING-type E3 ubiquitin transferase</fullName>
        <ecNumber evidence="3">2.3.2.27</ecNumber>
    </recommendedName>
</protein>
<dbReference type="Gene3D" id="3.30.40.10">
    <property type="entry name" value="Zinc/RING finger domain, C3HC4 (zinc finger)"/>
    <property type="match status" value="1"/>
</dbReference>
<sequence length="340" mass="37505">MDQESASLEPLLRRSQMSPQARQNHEVAQPPAIVREKDARQLDDRWSDWAYSRPVVAVETSSNLVFAVFSFSLLAATVCERPNVPLRVWIAGYALQCVSHAALVLSEYRRRCGVALREGGDEENGASLVREDFGPVDSGEDSDDSRARQASLAKLYESLSTMVAFIWWIVGFYWLTSGGEVLAQHSPRLYRLAAVFLAFDVCFAILFVVLVFVFGIAICCCLPCIMAEFFAASRQKEVASMSDTGLLPRHRYISSSNNGGKKAGIGALIPIINSSVSFPEEVLPHEYAVCCVCLTNYEEGNELYALPCNHRSHAACVADWLKNSSTCQLCNHSIVACEST</sequence>
<evidence type="ECO:0000313" key="17">
    <source>
        <dbReference type="EMBL" id="KAG0462522.1"/>
    </source>
</evidence>
<comment type="catalytic activity">
    <reaction evidence="1">
        <text>S-ubiquitinyl-[E2 ubiquitin-conjugating enzyme]-L-cysteine + [acceptor protein]-L-lysine = [E2 ubiquitin-conjugating enzyme]-L-cysteine + N(6)-ubiquitinyl-[acceptor protein]-L-lysine.</text>
        <dbReference type="EC" id="2.3.2.27"/>
    </reaction>
</comment>
<gene>
    <name evidence="17" type="ORF">HPP92_020998</name>
    <name evidence="16" type="ORF">HPP92_026948</name>
</gene>
<dbReference type="Proteomes" id="UP000636800">
    <property type="component" value="Unassembled WGS sequence"/>
</dbReference>
<keyword evidence="18" id="KW-1185">Reference proteome</keyword>
<dbReference type="InterPro" id="IPR001841">
    <property type="entry name" value="Znf_RING"/>
</dbReference>
<evidence type="ECO:0000256" key="3">
    <source>
        <dbReference type="ARBA" id="ARBA00012483"/>
    </source>
</evidence>
<keyword evidence="6" id="KW-0479">Metal-binding</keyword>
<reference evidence="18 19" key="1">
    <citation type="journal article" date="2020" name="Nat. Food">
        <title>A phased Vanilla planifolia genome enables genetic improvement of flavour and production.</title>
        <authorList>
            <person name="Hasing T."/>
            <person name="Tang H."/>
            <person name="Brym M."/>
            <person name="Khazi F."/>
            <person name="Huang T."/>
            <person name="Chambers A.H."/>
        </authorList>
    </citation>
    <scope>NUCLEOTIDE SEQUENCE [LARGE SCALE GENOMIC DNA]</scope>
    <source>
        <tissue evidence="16">Leaf</tissue>
    </source>
</reference>
<keyword evidence="4" id="KW-0808">Transferase</keyword>
<dbReference type="GO" id="GO:0006511">
    <property type="term" value="P:ubiquitin-dependent protein catabolic process"/>
    <property type="evidence" value="ECO:0007669"/>
    <property type="project" value="TreeGrafter"/>
</dbReference>
<dbReference type="EMBL" id="JADCNL010000123">
    <property type="protein sequence ID" value="KAG0450334.1"/>
    <property type="molecule type" value="Genomic_DNA"/>
</dbReference>
<keyword evidence="7 12" id="KW-0863">Zinc-finger</keyword>
<dbReference type="SUPFAM" id="SSF57850">
    <property type="entry name" value="RING/U-box"/>
    <property type="match status" value="1"/>
</dbReference>
<evidence type="ECO:0000256" key="5">
    <source>
        <dbReference type="ARBA" id="ARBA00022692"/>
    </source>
</evidence>
<dbReference type="PANTHER" id="PTHR45977:SF11">
    <property type="entry name" value="E3 UBIQUITIN PROTEIN LIGASE RIE1"/>
    <property type="match status" value="1"/>
</dbReference>
<evidence type="ECO:0000256" key="13">
    <source>
        <dbReference type="SAM" id="MobiDB-lite"/>
    </source>
</evidence>
<dbReference type="EMBL" id="JADCNM010000011">
    <property type="protein sequence ID" value="KAG0462522.1"/>
    <property type="molecule type" value="Genomic_DNA"/>
</dbReference>
<comment type="caution">
    <text evidence="16">The sequence shown here is derived from an EMBL/GenBank/DDBJ whole genome shotgun (WGS) entry which is preliminary data.</text>
</comment>
<dbReference type="AlphaFoldDB" id="A0A835PC51"/>
<dbReference type="EC" id="2.3.2.27" evidence="3"/>
<evidence type="ECO:0000256" key="10">
    <source>
        <dbReference type="ARBA" id="ARBA00022989"/>
    </source>
</evidence>
<keyword evidence="11 14" id="KW-0472">Membrane</keyword>
<dbReference type="SMART" id="SM00184">
    <property type="entry name" value="RING"/>
    <property type="match status" value="1"/>
</dbReference>
<evidence type="ECO:0000256" key="12">
    <source>
        <dbReference type="PROSITE-ProRule" id="PRU00175"/>
    </source>
</evidence>
<name>A0A835PC51_VANPL</name>
<evidence type="ECO:0000313" key="19">
    <source>
        <dbReference type="Proteomes" id="UP000639772"/>
    </source>
</evidence>
<comment type="subcellular location">
    <subcellularLocation>
        <location evidence="2">Membrane</location>
        <topology evidence="2">Multi-pass membrane protein</topology>
    </subcellularLocation>
</comment>
<dbReference type="PROSITE" id="PS50089">
    <property type="entry name" value="ZF_RING_2"/>
    <property type="match status" value="1"/>
</dbReference>
<dbReference type="GO" id="GO:0016567">
    <property type="term" value="P:protein ubiquitination"/>
    <property type="evidence" value="ECO:0007669"/>
    <property type="project" value="TreeGrafter"/>
</dbReference>
<evidence type="ECO:0000256" key="8">
    <source>
        <dbReference type="ARBA" id="ARBA00022786"/>
    </source>
</evidence>
<evidence type="ECO:0000256" key="6">
    <source>
        <dbReference type="ARBA" id="ARBA00022723"/>
    </source>
</evidence>
<evidence type="ECO:0000259" key="15">
    <source>
        <dbReference type="PROSITE" id="PS50089"/>
    </source>
</evidence>
<keyword evidence="9" id="KW-0862">Zinc</keyword>
<dbReference type="OrthoDB" id="8062037at2759"/>
<dbReference type="PANTHER" id="PTHR45977">
    <property type="entry name" value="TARGET OF ERK KINASE MPK-1"/>
    <property type="match status" value="1"/>
</dbReference>
<keyword evidence="10 14" id="KW-1133">Transmembrane helix</keyword>
<dbReference type="GO" id="GO:0008270">
    <property type="term" value="F:zinc ion binding"/>
    <property type="evidence" value="ECO:0007669"/>
    <property type="project" value="UniProtKB-KW"/>
</dbReference>
<keyword evidence="8" id="KW-0833">Ubl conjugation pathway</keyword>
<evidence type="ECO:0000256" key="4">
    <source>
        <dbReference type="ARBA" id="ARBA00022679"/>
    </source>
</evidence>
<evidence type="ECO:0000313" key="16">
    <source>
        <dbReference type="EMBL" id="KAG0450334.1"/>
    </source>
</evidence>
<proteinExistence type="predicted"/>
<accession>A0A835PC51</accession>
<dbReference type="Proteomes" id="UP000639772">
    <property type="component" value="Chromosome 11"/>
</dbReference>
<evidence type="ECO:0000256" key="14">
    <source>
        <dbReference type="SAM" id="Phobius"/>
    </source>
</evidence>
<dbReference type="InterPro" id="IPR013083">
    <property type="entry name" value="Znf_RING/FYVE/PHD"/>
</dbReference>
<evidence type="ECO:0000256" key="1">
    <source>
        <dbReference type="ARBA" id="ARBA00000900"/>
    </source>
</evidence>
<dbReference type="GO" id="GO:0016020">
    <property type="term" value="C:membrane"/>
    <property type="evidence" value="ECO:0007669"/>
    <property type="project" value="UniProtKB-SubCell"/>
</dbReference>
<evidence type="ECO:0000313" key="18">
    <source>
        <dbReference type="Proteomes" id="UP000636800"/>
    </source>
</evidence>
<evidence type="ECO:0000256" key="11">
    <source>
        <dbReference type="ARBA" id="ARBA00023136"/>
    </source>
</evidence>
<feature type="region of interest" description="Disordered" evidence="13">
    <location>
        <begin position="1"/>
        <end position="31"/>
    </location>
</feature>
<evidence type="ECO:0000256" key="7">
    <source>
        <dbReference type="ARBA" id="ARBA00022771"/>
    </source>
</evidence>
<feature type="domain" description="RING-type" evidence="15">
    <location>
        <begin position="290"/>
        <end position="331"/>
    </location>
</feature>
<feature type="transmembrane region" description="Helical" evidence="14">
    <location>
        <begin position="155"/>
        <end position="175"/>
    </location>
</feature>
<dbReference type="GO" id="GO:0000325">
    <property type="term" value="C:plant-type vacuole"/>
    <property type="evidence" value="ECO:0007669"/>
    <property type="project" value="TreeGrafter"/>
</dbReference>
<keyword evidence="5 14" id="KW-0812">Transmembrane</keyword>
<evidence type="ECO:0000256" key="2">
    <source>
        <dbReference type="ARBA" id="ARBA00004141"/>
    </source>
</evidence>
<organism evidence="16 18">
    <name type="scientific">Vanilla planifolia</name>
    <name type="common">Vanilla</name>
    <dbReference type="NCBI Taxonomy" id="51239"/>
    <lineage>
        <taxon>Eukaryota</taxon>
        <taxon>Viridiplantae</taxon>
        <taxon>Streptophyta</taxon>
        <taxon>Embryophyta</taxon>
        <taxon>Tracheophyta</taxon>
        <taxon>Spermatophyta</taxon>
        <taxon>Magnoliopsida</taxon>
        <taxon>Liliopsida</taxon>
        <taxon>Asparagales</taxon>
        <taxon>Orchidaceae</taxon>
        <taxon>Vanilloideae</taxon>
        <taxon>Vanilleae</taxon>
        <taxon>Vanilla</taxon>
    </lineage>
</organism>